<comment type="catalytic activity">
    <reaction evidence="14">
        <text>[(1-&gt;4)-beta-D-glucosyl]n+m + reduced acceptor + O2 = 4-dehydro-beta-D-glucosyl-[(1-&gt;4)-beta-D-glucosyl]n-1 + [(1-&gt;4)-beta-D-glucosyl]m + acceptor + H2O.</text>
        <dbReference type="EC" id="1.14.99.56"/>
    </reaction>
</comment>
<comment type="cofactor">
    <cofactor evidence="1">
        <name>Cu(2+)</name>
        <dbReference type="ChEBI" id="CHEBI:29036"/>
    </cofactor>
</comment>
<keyword evidence="19" id="KW-1185">Reference proteome</keyword>
<proteinExistence type="inferred from homology"/>
<evidence type="ECO:0000256" key="13">
    <source>
        <dbReference type="ARBA" id="ARBA00044502"/>
    </source>
</evidence>
<dbReference type="PANTHER" id="PTHR33353">
    <property type="entry name" value="PUTATIVE (AFU_ORTHOLOGUE AFUA_1G12560)-RELATED"/>
    <property type="match status" value="1"/>
</dbReference>
<dbReference type="GO" id="GO:0016787">
    <property type="term" value="F:hydrolase activity"/>
    <property type="evidence" value="ECO:0007669"/>
    <property type="project" value="UniProtKB-KW"/>
</dbReference>
<feature type="signal peptide" evidence="16">
    <location>
        <begin position="1"/>
        <end position="16"/>
    </location>
</feature>
<feature type="chain" id="PRO_5041318062" description="lytic cellulose monooxygenase (C4-dehydrogenating)" evidence="16">
    <location>
        <begin position="17"/>
        <end position="229"/>
    </location>
</feature>
<dbReference type="Pfam" id="PF03443">
    <property type="entry name" value="AA9"/>
    <property type="match status" value="1"/>
</dbReference>
<dbReference type="GO" id="GO:0046872">
    <property type="term" value="F:metal ion binding"/>
    <property type="evidence" value="ECO:0007669"/>
    <property type="project" value="UniProtKB-KW"/>
</dbReference>
<keyword evidence="3" id="KW-0964">Secreted</keyword>
<evidence type="ECO:0000256" key="14">
    <source>
        <dbReference type="ARBA" id="ARBA00045077"/>
    </source>
</evidence>
<organism evidence="18 19">
    <name type="scientific">Lasiosphaeria miniovina</name>
    <dbReference type="NCBI Taxonomy" id="1954250"/>
    <lineage>
        <taxon>Eukaryota</taxon>
        <taxon>Fungi</taxon>
        <taxon>Dikarya</taxon>
        <taxon>Ascomycota</taxon>
        <taxon>Pezizomycotina</taxon>
        <taxon>Sordariomycetes</taxon>
        <taxon>Sordariomycetidae</taxon>
        <taxon>Sordariales</taxon>
        <taxon>Lasiosphaeriaceae</taxon>
        <taxon>Lasiosphaeria</taxon>
    </lineage>
</organism>
<dbReference type="GO" id="GO:0030245">
    <property type="term" value="P:cellulose catabolic process"/>
    <property type="evidence" value="ECO:0007669"/>
    <property type="project" value="UniProtKB-KW"/>
</dbReference>
<dbReference type="InterPro" id="IPR005103">
    <property type="entry name" value="AA9_LPMO"/>
</dbReference>
<evidence type="ECO:0000256" key="9">
    <source>
        <dbReference type="ARBA" id="ARBA00023033"/>
    </source>
</evidence>
<dbReference type="GO" id="GO:0005576">
    <property type="term" value="C:extracellular region"/>
    <property type="evidence" value="ECO:0007669"/>
    <property type="project" value="UniProtKB-SubCell"/>
</dbReference>
<evidence type="ECO:0000256" key="4">
    <source>
        <dbReference type="ARBA" id="ARBA00022723"/>
    </source>
</evidence>
<feature type="domain" description="Auxiliary Activity family 9 catalytic" evidence="17">
    <location>
        <begin position="17"/>
        <end position="214"/>
    </location>
</feature>
<comment type="caution">
    <text evidence="18">The sequence shown here is derived from an EMBL/GenBank/DDBJ whole genome shotgun (WGS) entry which is preliminary data.</text>
</comment>
<keyword evidence="10" id="KW-1015">Disulfide bond</keyword>
<evidence type="ECO:0000313" key="18">
    <source>
        <dbReference type="EMBL" id="KAK0727481.1"/>
    </source>
</evidence>
<evidence type="ECO:0000256" key="5">
    <source>
        <dbReference type="ARBA" id="ARBA00022729"/>
    </source>
</evidence>
<evidence type="ECO:0000256" key="2">
    <source>
        <dbReference type="ARBA" id="ARBA00004613"/>
    </source>
</evidence>
<evidence type="ECO:0000256" key="11">
    <source>
        <dbReference type="ARBA" id="ARBA00023277"/>
    </source>
</evidence>
<dbReference type="GO" id="GO:0004497">
    <property type="term" value="F:monooxygenase activity"/>
    <property type="evidence" value="ECO:0007669"/>
    <property type="project" value="UniProtKB-KW"/>
</dbReference>
<evidence type="ECO:0000256" key="15">
    <source>
        <dbReference type="ARBA" id="ARBA00047174"/>
    </source>
</evidence>
<evidence type="ECO:0000256" key="10">
    <source>
        <dbReference type="ARBA" id="ARBA00023157"/>
    </source>
</evidence>
<evidence type="ECO:0000256" key="6">
    <source>
        <dbReference type="ARBA" id="ARBA00023001"/>
    </source>
</evidence>
<dbReference type="PANTHER" id="PTHR33353:SF10">
    <property type="entry name" value="ENDO-BETA-1,4-GLUCANASE D"/>
    <property type="match status" value="1"/>
</dbReference>
<dbReference type="EMBL" id="JAUIRO010000002">
    <property type="protein sequence ID" value="KAK0727481.1"/>
    <property type="molecule type" value="Genomic_DNA"/>
</dbReference>
<keyword evidence="6" id="KW-0136">Cellulose degradation</keyword>
<evidence type="ECO:0000259" key="17">
    <source>
        <dbReference type="Pfam" id="PF03443"/>
    </source>
</evidence>
<keyword evidence="7" id="KW-0560">Oxidoreductase</keyword>
<dbReference type="GeneID" id="85326827"/>
<keyword evidence="18" id="KW-0378">Hydrolase</keyword>
<dbReference type="EC" id="1.14.99.56" evidence="15"/>
<keyword evidence="4" id="KW-0479">Metal-binding</keyword>
<dbReference type="InterPro" id="IPR049892">
    <property type="entry name" value="AA9"/>
</dbReference>
<sequence>MRLLSSALILAATAQAHYRFSKLVINGEQEAKEWTSIRQTKNYQDDHGVTSVSTPDIRCFQMKAGTGTATIAAGGDLGFVADQGVTHPGPVQFYMARVPDDSNVNTWEAAGNVWFKVASIDAVQTAGQKALTWPTYMKKVVSFTVPKSLPSGTYLVRVESIALHQAQSPGGAQFYLACAQVKVTDGGSGTPTNKVAFPGAYKATDPGLIFANYPVPTSYTPPGPPVWEG</sequence>
<evidence type="ECO:0000256" key="12">
    <source>
        <dbReference type="ARBA" id="ARBA00023326"/>
    </source>
</evidence>
<dbReference type="AlphaFoldDB" id="A0AA40B4D0"/>
<keyword evidence="8" id="KW-0186">Copper</keyword>
<protein>
    <recommendedName>
        <fullName evidence="15">lytic cellulose monooxygenase (C4-dehydrogenating)</fullName>
        <ecNumber evidence="15">1.14.99.56</ecNumber>
    </recommendedName>
</protein>
<keyword evidence="11" id="KW-0119">Carbohydrate metabolism</keyword>
<evidence type="ECO:0000256" key="8">
    <source>
        <dbReference type="ARBA" id="ARBA00023008"/>
    </source>
</evidence>
<name>A0AA40B4D0_9PEZI</name>
<dbReference type="Proteomes" id="UP001172101">
    <property type="component" value="Unassembled WGS sequence"/>
</dbReference>
<evidence type="ECO:0000256" key="16">
    <source>
        <dbReference type="SAM" id="SignalP"/>
    </source>
</evidence>
<reference evidence="18" key="1">
    <citation type="submission" date="2023-06" db="EMBL/GenBank/DDBJ databases">
        <title>Genome-scale phylogeny and comparative genomics of the fungal order Sordariales.</title>
        <authorList>
            <consortium name="Lawrence Berkeley National Laboratory"/>
            <person name="Hensen N."/>
            <person name="Bonometti L."/>
            <person name="Westerberg I."/>
            <person name="Brannstrom I.O."/>
            <person name="Guillou S."/>
            <person name="Cros-Aarteil S."/>
            <person name="Calhoun S."/>
            <person name="Haridas S."/>
            <person name="Kuo A."/>
            <person name="Mondo S."/>
            <person name="Pangilinan J."/>
            <person name="Riley R."/>
            <person name="LaButti K."/>
            <person name="Andreopoulos B."/>
            <person name="Lipzen A."/>
            <person name="Chen C."/>
            <person name="Yanf M."/>
            <person name="Daum C."/>
            <person name="Ng V."/>
            <person name="Clum A."/>
            <person name="Steindorff A."/>
            <person name="Ohm R."/>
            <person name="Martin F."/>
            <person name="Silar P."/>
            <person name="Natvig D."/>
            <person name="Lalanne C."/>
            <person name="Gautier V."/>
            <person name="Ament-velasquez S.L."/>
            <person name="Kruys A."/>
            <person name="Hutchinson M.I."/>
            <person name="Powell A.J."/>
            <person name="Barry K."/>
            <person name="Miller A.N."/>
            <person name="Grigoriev I.V."/>
            <person name="Debuchy R."/>
            <person name="Gladieux P."/>
            <person name="Thoren M.H."/>
            <person name="Johannesson H."/>
        </authorList>
    </citation>
    <scope>NUCLEOTIDE SEQUENCE</scope>
    <source>
        <strain evidence="18">SMH2392-1A</strain>
    </source>
</reference>
<dbReference type="RefSeq" id="XP_060300336.1">
    <property type="nucleotide sequence ID" value="XM_060443557.1"/>
</dbReference>
<keyword evidence="12" id="KW-0624">Polysaccharide degradation</keyword>
<keyword evidence="5 16" id="KW-0732">Signal</keyword>
<gene>
    <name evidence="18" type="ORF">B0T26DRAFT_738186</name>
</gene>
<dbReference type="CDD" id="cd21175">
    <property type="entry name" value="LPMO_AA9"/>
    <property type="match status" value="1"/>
</dbReference>
<evidence type="ECO:0000256" key="7">
    <source>
        <dbReference type="ARBA" id="ARBA00023002"/>
    </source>
</evidence>
<dbReference type="Gene3D" id="2.70.50.70">
    <property type="match status" value="1"/>
</dbReference>
<comment type="similarity">
    <text evidence="13">Belongs to the polysaccharide monooxygenase AA9 family.</text>
</comment>
<evidence type="ECO:0000313" key="19">
    <source>
        <dbReference type="Proteomes" id="UP001172101"/>
    </source>
</evidence>
<comment type="subcellular location">
    <subcellularLocation>
        <location evidence="2">Secreted</location>
    </subcellularLocation>
</comment>
<evidence type="ECO:0000256" key="1">
    <source>
        <dbReference type="ARBA" id="ARBA00001973"/>
    </source>
</evidence>
<evidence type="ECO:0000256" key="3">
    <source>
        <dbReference type="ARBA" id="ARBA00022525"/>
    </source>
</evidence>
<accession>A0AA40B4D0</accession>
<keyword evidence="9" id="KW-0503">Monooxygenase</keyword>